<evidence type="ECO:0000259" key="1">
    <source>
        <dbReference type="Pfam" id="PF12146"/>
    </source>
</evidence>
<dbReference type="VEuPathDB" id="FungiDB:VP01_1714g4"/>
<name>A0A0L6VFJ8_9BASI</name>
<reference evidence="2 3" key="1">
    <citation type="submission" date="2015-08" db="EMBL/GenBank/DDBJ databases">
        <title>Next Generation Sequencing and Analysis of the Genome of Puccinia sorghi L Schw, the Causal Agent of Maize Common Rust.</title>
        <authorList>
            <person name="Rochi L."/>
            <person name="Burguener G."/>
            <person name="Darino M."/>
            <person name="Turjanski A."/>
            <person name="Kreff E."/>
            <person name="Dieguez M.J."/>
            <person name="Sacco F."/>
        </authorList>
    </citation>
    <scope>NUCLEOTIDE SEQUENCE [LARGE SCALE GENOMIC DNA]</scope>
    <source>
        <strain evidence="2 3">RO10H11247</strain>
    </source>
</reference>
<accession>A0A0L6VFJ8</accession>
<evidence type="ECO:0000313" key="3">
    <source>
        <dbReference type="Proteomes" id="UP000037035"/>
    </source>
</evidence>
<dbReference type="Gene3D" id="3.40.50.1820">
    <property type="entry name" value="alpha/beta hydrolase"/>
    <property type="match status" value="1"/>
</dbReference>
<dbReference type="EMBL" id="LAVV01006520">
    <property type="protein sequence ID" value="KNZ59514.1"/>
    <property type="molecule type" value="Genomic_DNA"/>
</dbReference>
<dbReference type="GO" id="GO:0052651">
    <property type="term" value="P:monoacylglycerol catabolic process"/>
    <property type="evidence" value="ECO:0007669"/>
    <property type="project" value="TreeGrafter"/>
</dbReference>
<proteinExistence type="predicted"/>
<comment type="caution">
    <text evidence="2">The sequence shown here is derived from an EMBL/GenBank/DDBJ whole genome shotgun (WGS) entry which is preliminary data.</text>
</comment>
<dbReference type="GO" id="GO:0006660">
    <property type="term" value="P:phosphatidylserine catabolic process"/>
    <property type="evidence" value="ECO:0007669"/>
    <property type="project" value="TreeGrafter"/>
</dbReference>
<dbReference type="GO" id="GO:0004622">
    <property type="term" value="F:phosphatidylcholine lysophospholipase activity"/>
    <property type="evidence" value="ECO:0007669"/>
    <property type="project" value="TreeGrafter"/>
</dbReference>
<dbReference type="InterPro" id="IPR022742">
    <property type="entry name" value="Hydrolase_4"/>
</dbReference>
<organism evidence="2 3">
    <name type="scientific">Puccinia sorghi</name>
    <dbReference type="NCBI Taxonomy" id="27349"/>
    <lineage>
        <taxon>Eukaryota</taxon>
        <taxon>Fungi</taxon>
        <taxon>Dikarya</taxon>
        <taxon>Basidiomycota</taxon>
        <taxon>Pucciniomycotina</taxon>
        <taxon>Pucciniomycetes</taxon>
        <taxon>Pucciniales</taxon>
        <taxon>Pucciniaceae</taxon>
        <taxon>Puccinia</taxon>
    </lineage>
</organism>
<gene>
    <name evidence="2" type="ORF">VP01_1714g4</name>
</gene>
<dbReference type="SUPFAM" id="SSF53474">
    <property type="entry name" value="alpha/beta-Hydrolases"/>
    <property type="match status" value="1"/>
</dbReference>
<dbReference type="Proteomes" id="UP000037035">
    <property type="component" value="Unassembled WGS sequence"/>
</dbReference>
<dbReference type="GO" id="GO:0005789">
    <property type="term" value="C:endoplasmic reticulum membrane"/>
    <property type="evidence" value="ECO:0007669"/>
    <property type="project" value="TreeGrafter"/>
</dbReference>
<dbReference type="OrthoDB" id="446723at2759"/>
<sequence>MSTTSALKNPSILYQSPNIHHALPSVVEHFKREGESQGNGVKGLRVTGPSAKGESLFTRKMGFLLNSHRWLLWLPVSEYPISKEGEMNSGAHAQANFDAPELYGIAAGQVRNLQLLTPDGAKIGVWHALPEAVYVRHLRKSTNSSGSLLEAHTGSIPLKVFENALRTHKTVLYSHGNAASRAQSSRTALLRALSGSTYGACDEGLNFVIYDYRGFADSSPASIFPPSEEGLIKDARTVWNYITSVGAHPKNISIVGQSLGTGVSAALAHQLITEENLSPNSLCLIAPFTSIPELLSSLITTPDLTLSILPEETYSLFKFIPILQPLSFFPKTQSWLLDTFLTTHFNTKSLIPSITANIMLIHAQDDIDVDPSHSTSLFEYIHEHHSTNASSAGREGLPIVLPTTHTQAHLSSSSSMLSTSDGRFKPPITTTEIRNYGTVHQFSRFHTRSQVLFLDAKQGGHNRVGYSGTALRAIADLICNPSP</sequence>
<dbReference type="PANTHER" id="PTHR12277:SF194">
    <property type="entry name" value="FI04476P"/>
    <property type="match status" value="1"/>
</dbReference>
<dbReference type="GO" id="GO:0047372">
    <property type="term" value="F:monoacylglycerol lipase activity"/>
    <property type="evidence" value="ECO:0007669"/>
    <property type="project" value="TreeGrafter"/>
</dbReference>
<dbReference type="PANTHER" id="PTHR12277">
    <property type="entry name" value="ALPHA/BETA HYDROLASE DOMAIN-CONTAINING PROTEIN"/>
    <property type="match status" value="1"/>
</dbReference>
<dbReference type="Pfam" id="PF12146">
    <property type="entry name" value="Hydrolase_4"/>
    <property type="match status" value="1"/>
</dbReference>
<dbReference type="AlphaFoldDB" id="A0A0L6VFJ8"/>
<keyword evidence="3" id="KW-1185">Reference proteome</keyword>
<dbReference type="STRING" id="27349.A0A0L6VFJ8"/>
<dbReference type="InterPro" id="IPR029058">
    <property type="entry name" value="AB_hydrolase_fold"/>
</dbReference>
<feature type="domain" description="Serine aminopeptidase S33" evidence="1">
    <location>
        <begin position="202"/>
        <end position="294"/>
    </location>
</feature>
<protein>
    <recommendedName>
        <fullName evidence="1">Serine aminopeptidase S33 domain-containing protein</fullName>
    </recommendedName>
</protein>
<evidence type="ECO:0000313" key="2">
    <source>
        <dbReference type="EMBL" id="KNZ59514.1"/>
    </source>
</evidence>